<dbReference type="Proteomes" id="UP000233837">
    <property type="component" value="Unassembled WGS sequence"/>
</dbReference>
<evidence type="ECO:0000256" key="1">
    <source>
        <dbReference type="SAM" id="Phobius"/>
    </source>
</evidence>
<keyword evidence="1" id="KW-0472">Membrane</keyword>
<gene>
    <name evidence="2" type="ORF">MA16_Dca001544</name>
</gene>
<reference evidence="2 3" key="2">
    <citation type="journal article" date="2017" name="Nature">
        <title>The Apostasia genome and the evolution of orchids.</title>
        <authorList>
            <person name="Zhang G.Q."/>
            <person name="Liu K.W."/>
            <person name="Li Z."/>
            <person name="Lohaus R."/>
            <person name="Hsiao Y.Y."/>
            <person name="Niu S.C."/>
            <person name="Wang J.Y."/>
            <person name="Lin Y.C."/>
            <person name="Xu Q."/>
            <person name="Chen L.J."/>
            <person name="Yoshida K."/>
            <person name="Fujiwara S."/>
            <person name="Wang Z.W."/>
            <person name="Zhang Y.Q."/>
            <person name="Mitsuda N."/>
            <person name="Wang M."/>
            <person name="Liu G.H."/>
            <person name="Pecoraro L."/>
            <person name="Huang H.X."/>
            <person name="Xiao X.J."/>
            <person name="Lin M."/>
            <person name="Wu X.Y."/>
            <person name="Wu W.L."/>
            <person name="Chen Y.Y."/>
            <person name="Chang S.B."/>
            <person name="Sakamoto S."/>
            <person name="Ohme-Takagi M."/>
            <person name="Yagi M."/>
            <person name="Zeng S.J."/>
            <person name="Shen C.Y."/>
            <person name="Yeh C.M."/>
            <person name="Luo Y.B."/>
            <person name="Tsai W.C."/>
            <person name="Van de Peer Y."/>
            <person name="Liu Z.J."/>
        </authorList>
    </citation>
    <scope>NUCLEOTIDE SEQUENCE [LARGE SCALE GENOMIC DNA]</scope>
    <source>
        <tissue evidence="2">The whole plant</tissue>
    </source>
</reference>
<name>A0A2I0WMR5_9ASPA</name>
<feature type="transmembrane region" description="Helical" evidence="1">
    <location>
        <begin position="75"/>
        <end position="95"/>
    </location>
</feature>
<organism evidence="2 3">
    <name type="scientific">Dendrobium catenatum</name>
    <dbReference type="NCBI Taxonomy" id="906689"/>
    <lineage>
        <taxon>Eukaryota</taxon>
        <taxon>Viridiplantae</taxon>
        <taxon>Streptophyta</taxon>
        <taxon>Embryophyta</taxon>
        <taxon>Tracheophyta</taxon>
        <taxon>Spermatophyta</taxon>
        <taxon>Magnoliopsida</taxon>
        <taxon>Liliopsida</taxon>
        <taxon>Asparagales</taxon>
        <taxon>Orchidaceae</taxon>
        <taxon>Epidendroideae</taxon>
        <taxon>Malaxideae</taxon>
        <taxon>Dendrobiinae</taxon>
        <taxon>Dendrobium</taxon>
    </lineage>
</organism>
<reference evidence="2 3" key="1">
    <citation type="journal article" date="2016" name="Sci. Rep.">
        <title>The Dendrobium catenatum Lindl. genome sequence provides insights into polysaccharide synthase, floral development and adaptive evolution.</title>
        <authorList>
            <person name="Zhang G.Q."/>
            <person name="Xu Q."/>
            <person name="Bian C."/>
            <person name="Tsai W.C."/>
            <person name="Yeh C.M."/>
            <person name="Liu K.W."/>
            <person name="Yoshida K."/>
            <person name="Zhang L.S."/>
            <person name="Chang S.B."/>
            <person name="Chen F."/>
            <person name="Shi Y."/>
            <person name="Su Y.Y."/>
            <person name="Zhang Y.Q."/>
            <person name="Chen L.J."/>
            <person name="Yin Y."/>
            <person name="Lin M."/>
            <person name="Huang H."/>
            <person name="Deng H."/>
            <person name="Wang Z.W."/>
            <person name="Zhu S.L."/>
            <person name="Zhao X."/>
            <person name="Deng C."/>
            <person name="Niu S.C."/>
            <person name="Huang J."/>
            <person name="Wang M."/>
            <person name="Liu G.H."/>
            <person name="Yang H.J."/>
            <person name="Xiao X.J."/>
            <person name="Hsiao Y.Y."/>
            <person name="Wu W.L."/>
            <person name="Chen Y.Y."/>
            <person name="Mitsuda N."/>
            <person name="Ohme-Takagi M."/>
            <person name="Luo Y.B."/>
            <person name="Van de Peer Y."/>
            <person name="Liu Z.J."/>
        </authorList>
    </citation>
    <scope>NUCLEOTIDE SEQUENCE [LARGE SCALE GENOMIC DNA]</scope>
    <source>
        <tissue evidence="2">The whole plant</tissue>
    </source>
</reference>
<evidence type="ECO:0000313" key="2">
    <source>
        <dbReference type="EMBL" id="PKU76938.1"/>
    </source>
</evidence>
<accession>A0A2I0WMR5</accession>
<evidence type="ECO:0000313" key="3">
    <source>
        <dbReference type="Proteomes" id="UP000233837"/>
    </source>
</evidence>
<dbReference type="AlphaFoldDB" id="A0A2I0WMR5"/>
<dbReference type="EMBL" id="KZ502537">
    <property type="protein sequence ID" value="PKU76938.1"/>
    <property type="molecule type" value="Genomic_DNA"/>
</dbReference>
<sequence length="129" mass="14296">MSGIPLRFLREEELKHFRFRATGTYNSCPRIASSGYLSKNDDLRVLLPRSDLGSNVETLLPLKPRLVERTGSKVLLLWTAVSLLYLYWFGLGLLANSSITLGLLANSSSSYQKAIPNILLIIPGAMGKE</sequence>
<proteinExistence type="predicted"/>
<keyword evidence="1" id="KW-1133">Transmembrane helix</keyword>
<protein>
    <submittedName>
        <fullName evidence="2">Uncharacterized protein</fullName>
    </submittedName>
</protein>
<keyword evidence="1" id="KW-0812">Transmembrane</keyword>
<keyword evidence="3" id="KW-1185">Reference proteome</keyword>